<dbReference type="InterPro" id="IPR032675">
    <property type="entry name" value="LRR_dom_sf"/>
</dbReference>
<dbReference type="SUPFAM" id="SSF52058">
    <property type="entry name" value="L domain-like"/>
    <property type="match status" value="1"/>
</dbReference>
<keyword evidence="3 10" id="KW-0812">Transmembrane</keyword>
<keyword evidence="2" id="KW-0433">Leucine-rich repeat</keyword>
<evidence type="ECO:0000256" key="1">
    <source>
        <dbReference type="ARBA" id="ARBA00004167"/>
    </source>
</evidence>
<dbReference type="SMART" id="SM00369">
    <property type="entry name" value="LRR_TYP"/>
    <property type="match status" value="4"/>
</dbReference>
<dbReference type="GO" id="GO:0007165">
    <property type="term" value="P:signal transduction"/>
    <property type="evidence" value="ECO:0007669"/>
    <property type="project" value="TreeGrafter"/>
</dbReference>
<feature type="compositionally biased region" description="Polar residues" evidence="9">
    <location>
        <begin position="524"/>
        <end position="533"/>
    </location>
</feature>
<evidence type="ECO:0000256" key="2">
    <source>
        <dbReference type="ARBA" id="ARBA00022614"/>
    </source>
</evidence>
<feature type="transmembrane region" description="Helical" evidence="10">
    <location>
        <begin position="452"/>
        <end position="478"/>
    </location>
</feature>
<feature type="signal peptide" evidence="11">
    <location>
        <begin position="1"/>
        <end position="23"/>
    </location>
</feature>
<keyword evidence="7 10" id="KW-0472">Membrane</keyword>
<accession>R4WJG3</accession>
<dbReference type="PANTHER" id="PTHR24365">
    <property type="entry name" value="TOLL-LIKE RECEPTOR"/>
    <property type="match status" value="1"/>
</dbReference>
<protein>
    <submittedName>
        <fullName evidence="12">Unkown protein</fullName>
    </submittedName>
</protein>
<feature type="compositionally biased region" description="Low complexity" evidence="9">
    <location>
        <begin position="540"/>
        <end position="549"/>
    </location>
</feature>
<dbReference type="InterPro" id="IPR003591">
    <property type="entry name" value="Leu-rich_rpt_typical-subtyp"/>
</dbReference>
<comment type="subcellular location">
    <subcellularLocation>
        <location evidence="1">Membrane</location>
        <topology evidence="1">Single-pass membrane protein</topology>
    </subcellularLocation>
</comment>
<dbReference type="Gene3D" id="3.80.10.10">
    <property type="entry name" value="Ribonuclease Inhibitor"/>
    <property type="match status" value="3"/>
</dbReference>
<keyword evidence="5" id="KW-0677">Repeat</keyword>
<keyword evidence="8" id="KW-0325">Glycoprotein</keyword>
<feature type="chain" id="PRO_5004372355" evidence="11">
    <location>
        <begin position="24"/>
        <end position="549"/>
    </location>
</feature>
<sequence>MNKMLMSLSVYCLLLMRIKDTGGIEYQEACVISNQTFGISEGMICVQMPTNQLPPTVTALKVKGEIRNLRKPFFEPNKHLEKLDLSFCNVSEIEFFALSPLKELKLLILSNNSIDIITEEYFSGLNLLEELYLDGNGMKVIFEGSFKDLKGLKILNLANNNLLEMPGELPSSLVELNVMNNEIEILSMEKIQNLFQLKVFQACGNDIHNWPEGEIFPALRTLCLGDKVTMLTTNISTLPSIQKLRLSARRLNHGTMGPTLMERISALTTLQSIELENYEIKSFGFLINMSNLNSVTLLNINYTPQSIQPFPTNLDSLTINGSPCLAHSLLRTSDLFLKTKMLSLKNNKIEVINKYQSERLMTNLESLDLSSNPLNCTTTEEWAWLLEKIKYNREYLKDKENVFCDEPHNMKSETLFKVLQLMEHANSLMQETPYFEENVTMSEQQTVGNKQVFYGLAIFLSSSVPYVLLFTIITGIVYKKRIRNASQNEESTQYESPKNVSLGKIFNISELQGSNFNRRDQHSQDPCQQSSKSQQHEQDINQNQIYNNN</sequence>
<dbReference type="GO" id="GO:0038023">
    <property type="term" value="F:signaling receptor activity"/>
    <property type="evidence" value="ECO:0007669"/>
    <property type="project" value="TreeGrafter"/>
</dbReference>
<reference evidence="12" key="1">
    <citation type="journal article" date="2013" name="PLoS ONE">
        <title>Gene expression in gut symbiotic organ of stinkbug affected by extracellular bacterial symbiont.</title>
        <authorList>
            <person name="Futahashi R."/>
            <person name="Tanaka K."/>
            <person name="Tanahashi M."/>
            <person name="Nikoh N."/>
            <person name="Kikuchi Y."/>
            <person name="Lee B.L."/>
            <person name="Fukatsu T."/>
        </authorList>
    </citation>
    <scope>NUCLEOTIDE SEQUENCE</scope>
    <source>
        <tissue evidence="12">Midgut</tissue>
    </source>
</reference>
<evidence type="ECO:0000313" key="12">
    <source>
        <dbReference type="EMBL" id="BAN20890.1"/>
    </source>
</evidence>
<dbReference type="GO" id="GO:0005886">
    <property type="term" value="C:plasma membrane"/>
    <property type="evidence" value="ECO:0007669"/>
    <property type="project" value="TreeGrafter"/>
</dbReference>
<keyword evidence="4 11" id="KW-0732">Signal</keyword>
<dbReference type="Pfam" id="PF13855">
    <property type="entry name" value="LRR_8"/>
    <property type="match status" value="1"/>
</dbReference>
<dbReference type="InterPro" id="IPR001611">
    <property type="entry name" value="Leu-rich_rpt"/>
</dbReference>
<keyword evidence="6 10" id="KW-1133">Transmembrane helix</keyword>
<evidence type="ECO:0000256" key="8">
    <source>
        <dbReference type="ARBA" id="ARBA00023180"/>
    </source>
</evidence>
<evidence type="ECO:0000256" key="10">
    <source>
        <dbReference type="SAM" id="Phobius"/>
    </source>
</evidence>
<evidence type="ECO:0000256" key="3">
    <source>
        <dbReference type="ARBA" id="ARBA00022692"/>
    </source>
</evidence>
<dbReference type="Pfam" id="PF00560">
    <property type="entry name" value="LRR_1"/>
    <property type="match status" value="1"/>
</dbReference>
<feature type="region of interest" description="Disordered" evidence="9">
    <location>
        <begin position="516"/>
        <end position="549"/>
    </location>
</feature>
<evidence type="ECO:0000256" key="4">
    <source>
        <dbReference type="ARBA" id="ARBA00022729"/>
    </source>
</evidence>
<dbReference type="PANTHER" id="PTHR24365:SF541">
    <property type="entry name" value="PROTEIN TOLL-RELATED"/>
    <property type="match status" value="1"/>
</dbReference>
<evidence type="ECO:0000256" key="11">
    <source>
        <dbReference type="SAM" id="SignalP"/>
    </source>
</evidence>
<evidence type="ECO:0000256" key="6">
    <source>
        <dbReference type="ARBA" id="ARBA00022989"/>
    </source>
</evidence>
<evidence type="ECO:0000256" key="7">
    <source>
        <dbReference type="ARBA" id="ARBA00023136"/>
    </source>
</evidence>
<name>R4WJG3_RIPPE</name>
<evidence type="ECO:0000256" key="5">
    <source>
        <dbReference type="ARBA" id="ARBA00022737"/>
    </source>
</evidence>
<dbReference type="EMBL" id="AK417675">
    <property type="protein sequence ID" value="BAN20890.1"/>
    <property type="molecule type" value="mRNA"/>
</dbReference>
<organism evidence="12">
    <name type="scientific">Riptortus pedestris</name>
    <name type="common">Bean bug</name>
    <dbReference type="NCBI Taxonomy" id="329032"/>
    <lineage>
        <taxon>Eukaryota</taxon>
        <taxon>Metazoa</taxon>
        <taxon>Ecdysozoa</taxon>
        <taxon>Arthropoda</taxon>
        <taxon>Hexapoda</taxon>
        <taxon>Insecta</taxon>
        <taxon>Pterygota</taxon>
        <taxon>Neoptera</taxon>
        <taxon>Paraneoptera</taxon>
        <taxon>Hemiptera</taxon>
        <taxon>Heteroptera</taxon>
        <taxon>Panheteroptera</taxon>
        <taxon>Pentatomomorpha</taxon>
        <taxon>Coreoidea</taxon>
        <taxon>Alydidae</taxon>
        <taxon>Riptortus</taxon>
    </lineage>
</organism>
<proteinExistence type="evidence at transcript level"/>
<dbReference type="AlphaFoldDB" id="R4WJG3"/>
<evidence type="ECO:0000256" key="9">
    <source>
        <dbReference type="SAM" id="MobiDB-lite"/>
    </source>
</evidence>